<dbReference type="Gene3D" id="3.40.50.11350">
    <property type="match status" value="1"/>
</dbReference>
<dbReference type="GO" id="GO:0016020">
    <property type="term" value="C:membrane"/>
    <property type="evidence" value="ECO:0007669"/>
    <property type="project" value="InterPro"/>
</dbReference>
<evidence type="ECO:0000313" key="3">
    <source>
        <dbReference type="EMBL" id="GBR77584.1"/>
    </source>
</evidence>
<comment type="caution">
    <text evidence="3">The sequence shown here is derived from an EMBL/GenBank/DDBJ whole genome shotgun (WGS) entry which is preliminary data.</text>
</comment>
<proteinExistence type="predicted"/>
<keyword evidence="4" id="KW-1185">Reference proteome</keyword>
<dbReference type="PANTHER" id="PTHR11927:SF9">
    <property type="entry name" value="L-FUCOSYLTRANSFERASE"/>
    <property type="match status" value="1"/>
</dbReference>
<keyword evidence="1" id="KW-0328">Glycosyltransferase</keyword>
<gene>
    <name evidence="3" type="ORF">RDn1_243</name>
</gene>
<dbReference type="GO" id="GO:0005975">
    <property type="term" value="P:carbohydrate metabolic process"/>
    <property type="evidence" value="ECO:0007669"/>
    <property type="project" value="InterPro"/>
</dbReference>
<sequence length="266" mass="31761">MDYFALPALKIASAEILQDFYDFERKYPHKYFFEVYVPLILRRFFHYTWIPYKKRKARFLLETQQNRPHLLDIVTGAKPIYLLGTFQSYKYLESIKKNILADFSFKDIQLPEDLQKIMDEIKNTNSVAVHVRRGDYVTAKALWQNFGSICSLQYYRNAVEHLKTKFTDPKFYIFSNDPDWVKTNFTFLENYRFVDAAQVERADYYELFLMTQTKHNIIANSTFSWWGAYLNQNPLKTVIVPERWLGDDSITTDEICPPEWVRVSIK</sequence>
<keyword evidence="2" id="KW-0808">Transferase</keyword>
<reference evidence="3 4" key="1">
    <citation type="journal article" date="2019" name="ISME J.">
        <title>Genome analyses of uncultured TG2/ZB3 bacteria in 'Margulisbacteria' specifically attached to ectosymbiotic spirochetes of protists in the termite gut.</title>
        <authorList>
            <person name="Utami Y.D."/>
            <person name="Kuwahara H."/>
            <person name="Igai K."/>
            <person name="Murakami T."/>
            <person name="Sugaya K."/>
            <person name="Morikawa T."/>
            <person name="Nagura Y."/>
            <person name="Yuki M."/>
            <person name="Deevong P."/>
            <person name="Inoue T."/>
            <person name="Kihara K."/>
            <person name="Lo N."/>
            <person name="Yamada A."/>
            <person name="Ohkuma M."/>
            <person name="Hongoh Y."/>
        </authorList>
    </citation>
    <scope>NUCLEOTIDE SEQUENCE [LARGE SCALE GENOMIC DNA]</scope>
    <source>
        <strain evidence="3">RsDinE6-01</strain>
    </source>
</reference>
<dbReference type="EMBL" id="BGZP01000006">
    <property type="protein sequence ID" value="GBR77584.1"/>
    <property type="molecule type" value="Genomic_DNA"/>
</dbReference>
<evidence type="ECO:0000256" key="1">
    <source>
        <dbReference type="ARBA" id="ARBA00022676"/>
    </source>
</evidence>
<name>A0A388TLQ1_9BACT</name>
<evidence type="ECO:0000256" key="2">
    <source>
        <dbReference type="ARBA" id="ARBA00022679"/>
    </source>
</evidence>
<accession>A0A388TLQ1</accession>
<dbReference type="CDD" id="cd11301">
    <property type="entry name" value="Fut1_Fut2_like"/>
    <property type="match status" value="1"/>
</dbReference>
<dbReference type="Pfam" id="PF01531">
    <property type="entry name" value="Glyco_transf_11"/>
    <property type="match status" value="1"/>
</dbReference>
<organism evidence="3 4">
    <name type="scientific">Candidatus Termititenax dinenymphae</name>
    <dbReference type="NCBI Taxonomy" id="2218523"/>
    <lineage>
        <taxon>Bacteria</taxon>
        <taxon>Bacillati</taxon>
        <taxon>Candidatus Margulisiibacteriota</taxon>
        <taxon>Candidatus Termititenacia</taxon>
        <taxon>Candidatus Termititenacales</taxon>
        <taxon>Candidatus Termititenacaceae</taxon>
        <taxon>Candidatus Termititenax</taxon>
    </lineage>
</organism>
<protein>
    <submittedName>
        <fullName evidence="3">Alpha-1,2-fucosyltransferase super family</fullName>
    </submittedName>
</protein>
<evidence type="ECO:0000313" key="4">
    <source>
        <dbReference type="Proteomes" id="UP000282196"/>
    </source>
</evidence>
<dbReference type="GO" id="GO:0008107">
    <property type="term" value="F:galactoside 2-alpha-L-fucosyltransferase activity"/>
    <property type="evidence" value="ECO:0007669"/>
    <property type="project" value="InterPro"/>
</dbReference>
<dbReference type="PANTHER" id="PTHR11927">
    <property type="entry name" value="GALACTOSIDE 2-L-FUCOSYLTRANSFERASE"/>
    <property type="match status" value="1"/>
</dbReference>
<dbReference type="Proteomes" id="UP000282196">
    <property type="component" value="Unassembled WGS sequence"/>
</dbReference>
<dbReference type="AlphaFoldDB" id="A0A388TLQ1"/>
<dbReference type="InterPro" id="IPR002516">
    <property type="entry name" value="Glyco_trans_11"/>
</dbReference>